<comment type="caution">
    <text evidence="1">The sequence shown here is derived from an EMBL/GenBank/DDBJ whole genome shotgun (WGS) entry which is preliminary data.</text>
</comment>
<evidence type="ECO:0000313" key="2">
    <source>
        <dbReference type="Proteomes" id="UP000030149"/>
    </source>
</evidence>
<dbReference type="AlphaFoldDB" id="A0A0A2MSM1"/>
<dbReference type="EMBL" id="JRLZ01000016">
    <property type="protein sequence ID" value="KGO94473.1"/>
    <property type="molecule type" value="Genomic_DNA"/>
</dbReference>
<reference evidence="1 2" key="2">
    <citation type="journal article" date="2015" name="Stand. Genomic Sci.">
        <title>High quality draft genomic sequence of Flavobacterium enshiense DK69(T) and comparison among Flavobacterium genomes.</title>
        <authorList>
            <person name="Zeng Z."/>
            <person name="Chen C."/>
            <person name="Du H."/>
            <person name="Wang G."/>
            <person name="Li M."/>
        </authorList>
    </citation>
    <scope>NUCLEOTIDE SEQUENCE [LARGE SCALE GENOMIC DNA]</scope>
    <source>
        <strain evidence="1 2">DK69</strain>
    </source>
</reference>
<organism evidence="1 2">
    <name type="scientific">Flavobacterium enshiense DK69</name>
    <dbReference type="NCBI Taxonomy" id="1107311"/>
    <lineage>
        <taxon>Bacteria</taxon>
        <taxon>Pseudomonadati</taxon>
        <taxon>Bacteroidota</taxon>
        <taxon>Flavobacteriia</taxon>
        <taxon>Flavobacteriales</taxon>
        <taxon>Flavobacteriaceae</taxon>
        <taxon>Flavobacterium</taxon>
    </lineage>
</organism>
<keyword evidence="2" id="KW-1185">Reference proteome</keyword>
<proteinExistence type="predicted"/>
<name>A0A0A2MSM1_9FLAO</name>
<dbReference type="RefSeq" id="WP_035630739.1">
    <property type="nucleotide sequence ID" value="NZ_AVCS01000006.1"/>
</dbReference>
<gene>
    <name evidence="1" type="ORF">Q767_12960</name>
</gene>
<reference evidence="2" key="1">
    <citation type="submission" date="2013-09" db="EMBL/GenBank/DDBJ databases">
        <authorList>
            <person name="Zeng Z."/>
            <person name="Chen C."/>
        </authorList>
    </citation>
    <scope>NUCLEOTIDE SEQUENCE [LARGE SCALE GENOMIC DNA]</scope>
    <source>
        <strain evidence="2">DK69</strain>
    </source>
</reference>
<sequence length="81" mass="9249">MKLVYEVPFFYPLPAIMKATETVGKMSSPLNPFKVSVDVLSTDRKEVVLDFHREISFNEVETFNSKIAGLIALEHHKCNYS</sequence>
<dbReference type="Proteomes" id="UP000030149">
    <property type="component" value="Unassembled WGS sequence"/>
</dbReference>
<accession>A0A0A2MSM1</accession>
<evidence type="ECO:0000313" key="1">
    <source>
        <dbReference type="EMBL" id="KGO94473.1"/>
    </source>
</evidence>
<protein>
    <submittedName>
        <fullName evidence="1">Uncharacterized protein</fullName>
    </submittedName>
</protein>
<dbReference type="PATRIC" id="fig|1107311.5.peg.1112"/>